<dbReference type="GeneID" id="112690831"/>
<reference evidence="3" key="1">
    <citation type="submission" date="2018-04" db="EMBL/GenBank/DDBJ databases">
        <title>Transcriptome assembly of Sipha flava.</title>
        <authorList>
            <person name="Scully E.D."/>
            <person name="Geib S.M."/>
            <person name="Palmer N.A."/>
            <person name="Koch K."/>
            <person name="Bradshaw J."/>
            <person name="Heng-Moss T."/>
            <person name="Sarath G."/>
        </authorList>
    </citation>
    <scope>NUCLEOTIDE SEQUENCE</scope>
</reference>
<accession>A0A2S2QKD2</accession>
<dbReference type="RefSeq" id="XP_025420708.1">
    <property type="nucleotide sequence ID" value="XM_025564923.1"/>
</dbReference>
<feature type="compositionally biased region" description="Low complexity" evidence="1">
    <location>
        <begin position="222"/>
        <end position="232"/>
    </location>
</feature>
<feature type="chain" id="PRO_5044579165" evidence="2">
    <location>
        <begin position="20"/>
        <end position="282"/>
    </location>
</feature>
<proteinExistence type="predicted"/>
<dbReference type="AlphaFoldDB" id="A0A2S2QKD2"/>
<evidence type="ECO:0000313" key="3">
    <source>
        <dbReference type="EMBL" id="MBY78168.1"/>
    </source>
</evidence>
<evidence type="ECO:0000313" key="6">
    <source>
        <dbReference type="RefSeq" id="XP_025420708.1"/>
    </source>
</evidence>
<dbReference type="EMBL" id="GGMS01008965">
    <property type="protein sequence ID" value="MBY78168.1"/>
    <property type="molecule type" value="Transcribed_RNA"/>
</dbReference>
<dbReference type="Proteomes" id="UP000694846">
    <property type="component" value="Unplaced"/>
</dbReference>
<evidence type="ECO:0000313" key="5">
    <source>
        <dbReference type="RefSeq" id="XP_025420707.1"/>
    </source>
</evidence>
<feature type="region of interest" description="Disordered" evidence="1">
    <location>
        <begin position="222"/>
        <end position="251"/>
    </location>
</feature>
<feature type="region of interest" description="Disordered" evidence="1">
    <location>
        <begin position="77"/>
        <end position="98"/>
    </location>
</feature>
<feature type="region of interest" description="Disordered" evidence="1">
    <location>
        <begin position="114"/>
        <end position="149"/>
    </location>
</feature>
<evidence type="ECO:0000256" key="1">
    <source>
        <dbReference type="SAM" id="MobiDB-lite"/>
    </source>
</evidence>
<gene>
    <name evidence="5 6" type="primary">LOC112690831</name>
    <name evidence="3" type="ORF">g.98680</name>
</gene>
<protein>
    <submittedName>
        <fullName evidence="5 6">Uncharacterized protein LOC112690831</fullName>
    </submittedName>
</protein>
<keyword evidence="4" id="KW-1185">Reference proteome</keyword>
<reference evidence="5 6" key="2">
    <citation type="submission" date="2025-04" db="UniProtKB">
        <authorList>
            <consortium name="RefSeq"/>
        </authorList>
    </citation>
    <scope>IDENTIFICATION</scope>
    <source>
        <tissue evidence="5 6">Whole body</tissue>
    </source>
</reference>
<evidence type="ECO:0000313" key="4">
    <source>
        <dbReference type="Proteomes" id="UP000694846"/>
    </source>
</evidence>
<feature type="signal peptide" evidence="2">
    <location>
        <begin position="1"/>
        <end position="19"/>
    </location>
</feature>
<dbReference type="RefSeq" id="XP_025420707.1">
    <property type="nucleotide sequence ID" value="XM_025564922.1"/>
</dbReference>
<evidence type="ECO:0000256" key="2">
    <source>
        <dbReference type="SAM" id="SignalP"/>
    </source>
</evidence>
<dbReference type="OrthoDB" id="6350087at2759"/>
<sequence>MWLKLVVVFAAVQLNPAQSNFGQTRTSFSNELRTGFARLFRNGVEQPLQPSPFVLLNPTDFQTVDGPLVQRPAPFSPLAATGYSSSRPRFPFPPRGGRRQNDVLVVVVKTKSNCTTPGKGGGGDGGGDDDDDDDDDDEGQVPLNPDDDVEEVSIVAGGVEKGKEPSRCVWAILSCCAPSNTPIRYTCFDVLGCSTAFWDTNPCVPAILKAALDQATQFYGPTTATNRTETPTTMPPSPPPTSPTPAGSERVAVDLKSFIESTITTTSTAATDTTVADATQAA</sequence>
<keyword evidence="2" id="KW-0732">Signal</keyword>
<name>A0A2S2QKD2_9HEMI</name>
<feature type="compositionally biased region" description="Acidic residues" evidence="1">
    <location>
        <begin position="126"/>
        <end position="149"/>
    </location>
</feature>
<organism evidence="3">
    <name type="scientific">Sipha flava</name>
    <name type="common">yellow sugarcane aphid</name>
    <dbReference type="NCBI Taxonomy" id="143950"/>
    <lineage>
        <taxon>Eukaryota</taxon>
        <taxon>Metazoa</taxon>
        <taxon>Ecdysozoa</taxon>
        <taxon>Arthropoda</taxon>
        <taxon>Hexapoda</taxon>
        <taxon>Insecta</taxon>
        <taxon>Pterygota</taxon>
        <taxon>Neoptera</taxon>
        <taxon>Paraneoptera</taxon>
        <taxon>Hemiptera</taxon>
        <taxon>Sternorrhyncha</taxon>
        <taxon>Aphidomorpha</taxon>
        <taxon>Aphidoidea</taxon>
        <taxon>Aphididae</taxon>
        <taxon>Sipha</taxon>
    </lineage>
</organism>
<feature type="compositionally biased region" description="Pro residues" evidence="1">
    <location>
        <begin position="233"/>
        <end position="243"/>
    </location>
</feature>